<dbReference type="EMBL" id="BMJB01000001">
    <property type="protein sequence ID" value="GGA63752.1"/>
    <property type="molecule type" value="Genomic_DNA"/>
</dbReference>
<reference evidence="2" key="2">
    <citation type="submission" date="2020-09" db="EMBL/GenBank/DDBJ databases">
        <authorList>
            <person name="Sun Q."/>
            <person name="Zhou Y."/>
        </authorList>
    </citation>
    <scope>NUCLEOTIDE SEQUENCE</scope>
    <source>
        <strain evidence="2">CGMCC 1.15447</strain>
    </source>
</reference>
<proteinExistence type="predicted"/>
<sequence length="582" mass="62637">MAAVLVLSTVSLQAQSTTTAHSKKVVKKKTTNATEQEIQELRDALHQQQAQIDALKQENAEKDEKLHEAQQSAQGAEAAANEAAAKADTASSSSSQNTAAVADLNNAVTSLKESNAGLVKTVDETKKTVKQAIESPMTLHYRGVKITPIAFFAGESVWRQKSVNSDINTPFTSTPFANSGNAYVSEFNFSGRQSRVGGLFEGDAGPFKLSGYVEADFLSSGTTSNDNQSNSYTLRQRQIWGQAATKSGFAVTGGQMWSLVTETKKGTDNRTENLPMTIDAQYQVGFSWMRVPAMRFQQRLGSMTTVAMSLENGQIIGLNVANGPTNYFYGGTGNNGGLYNNSTTYTNNVAPDIIAKAAFDPKMAHIEVGGLARFFRDRYYPNATSTPTSSAGATNDTKVGGGGFFNVRVKATKFADVGVHFLGGDGVGRYGTSGLSDVTVHPDGTLEPLRAYQGLGSLELHPAPKVDLFGYYGTEYVQRTLYLNAKGQQVGYAPLTQNNTGCYVEALPTSGTAPAASCGALTKTMTEATAGFTYRVYNSPQFGRLQYQFQYSYLDKHTWAGVGGAPKALNNMFFTSMRYYIP</sequence>
<feature type="region of interest" description="Disordered" evidence="1">
    <location>
        <begin position="60"/>
        <end position="98"/>
    </location>
</feature>
<evidence type="ECO:0000313" key="3">
    <source>
        <dbReference type="Proteomes" id="UP000648801"/>
    </source>
</evidence>
<keyword evidence="3" id="KW-1185">Reference proteome</keyword>
<comment type="caution">
    <text evidence="2">The sequence shown here is derived from an EMBL/GenBank/DDBJ whole genome shotgun (WGS) entry which is preliminary data.</text>
</comment>
<dbReference type="AlphaFoldDB" id="A0A916W3U9"/>
<evidence type="ECO:0000313" key="2">
    <source>
        <dbReference type="EMBL" id="GGA63752.1"/>
    </source>
</evidence>
<accession>A0A916W3U9</accession>
<dbReference type="Proteomes" id="UP000648801">
    <property type="component" value="Unassembled WGS sequence"/>
</dbReference>
<evidence type="ECO:0000256" key="1">
    <source>
        <dbReference type="SAM" id="MobiDB-lite"/>
    </source>
</evidence>
<organism evidence="2 3">
    <name type="scientific">Edaphobacter acidisoli</name>
    <dbReference type="NCBI Taxonomy" id="2040573"/>
    <lineage>
        <taxon>Bacteria</taxon>
        <taxon>Pseudomonadati</taxon>
        <taxon>Acidobacteriota</taxon>
        <taxon>Terriglobia</taxon>
        <taxon>Terriglobales</taxon>
        <taxon>Acidobacteriaceae</taxon>
        <taxon>Edaphobacter</taxon>
    </lineage>
</organism>
<reference evidence="2" key="1">
    <citation type="journal article" date="2014" name="Int. J. Syst. Evol. Microbiol.">
        <title>Complete genome sequence of Corynebacterium casei LMG S-19264T (=DSM 44701T), isolated from a smear-ripened cheese.</title>
        <authorList>
            <consortium name="US DOE Joint Genome Institute (JGI-PGF)"/>
            <person name="Walter F."/>
            <person name="Albersmeier A."/>
            <person name="Kalinowski J."/>
            <person name="Ruckert C."/>
        </authorList>
    </citation>
    <scope>NUCLEOTIDE SEQUENCE</scope>
    <source>
        <strain evidence="2">CGMCC 1.15447</strain>
    </source>
</reference>
<gene>
    <name evidence="2" type="ORF">GCM10011507_14170</name>
</gene>
<protein>
    <submittedName>
        <fullName evidence="2">Uncharacterized protein</fullName>
    </submittedName>
</protein>
<name>A0A916W3U9_9BACT</name>
<feature type="compositionally biased region" description="Low complexity" evidence="1">
    <location>
        <begin position="69"/>
        <end position="98"/>
    </location>
</feature>